<dbReference type="InterPro" id="IPR029058">
    <property type="entry name" value="AB_hydrolase_fold"/>
</dbReference>
<dbReference type="Gene3D" id="2.120.10.30">
    <property type="entry name" value="TolB, C-terminal domain"/>
    <property type="match status" value="1"/>
</dbReference>
<dbReference type="SUPFAM" id="SSF69304">
    <property type="entry name" value="Tricorn protease N-terminal domain"/>
    <property type="match status" value="1"/>
</dbReference>
<dbReference type="Proteomes" id="UP000249061">
    <property type="component" value="Unassembled WGS sequence"/>
</dbReference>
<protein>
    <submittedName>
        <fullName evidence="4">S9 family peptidase</fullName>
    </submittedName>
</protein>
<evidence type="ECO:0000256" key="1">
    <source>
        <dbReference type="ARBA" id="ARBA00022801"/>
    </source>
</evidence>
<comment type="caution">
    <text evidence="4">The sequence shown here is derived from an EMBL/GenBank/DDBJ whole genome shotgun (WGS) entry which is preliminary data.</text>
</comment>
<feature type="signal peptide" evidence="2">
    <location>
        <begin position="1"/>
        <end position="17"/>
    </location>
</feature>
<evidence type="ECO:0000313" key="5">
    <source>
        <dbReference type="Proteomes" id="UP000249061"/>
    </source>
</evidence>
<evidence type="ECO:0000259" key="3">
    <source>
        <dbReference type="Pfam" id="PF00326"/>
    </source>
</evidence>
<keyword evidence="2" id="KW-0732">Signal</keyword>
<dbReference type="Gene3D" id="3.40.50.1820">
    <property type="entry name" value="alpha/beta hydrolase"/>
    <property type="match status" value="1"/>
</dbReference>
<organism evidence="4 5">
    <name type="scientific">Archangium gephyra</name>
    <dbReference type="NCBI Taxonomy" id="48"/>
    <lineage>
        <taxon>Bacteria</taxon>
        <taxon>Pseudomonadati</taxon>
        <taxon>Myxococcota</taxon>
        <taxon>Myxococcia</taxon>
        <taxon>Myxococcales</taxon>
        <taxon>Cystobacterineae</taxon>
        <taxon>Archangiaceae</taxon>
        <taxon>Archangium</taxon>
    </lineage>
</organism>
<dbReference type="EMBL" id="QFQP01000054">
    <property type="protein sequence ID" value="PZR04627.1"/>
    <property type="molecule type" value="Genomic_DNA"/>
</dbReference>
<dbReference type="PANTHER" id="PTHR42776">
    <property type="entry name" value="SERINE PEPTIDASE S9 FAMILY MEMBER"/>
    <property type="match status" value="1"/>
</dbReference>
<dbReference type="InterPro" id="IPR001375">
    <property type="entry name" value="Peptidase_S9_cat"/>
</dbReference>
<evidence type="ECO:0000313" key="4">
    <source>
        <dbReference type="EMBL" id="PZR04627.1"/>
    </source>
</evidence>
<feature type="chain" id="PRO_5015959567" evidence="2">
    <location>
        <begin position="18"/>
        <end position="644"/>
    </location>
</feature>
<reference evidence="4 5" key="1">
    <citation type="submission" date="2017-08" db="EMBL/GenBank/DDBJ databases">
        <title>Infants hospitalized years apart are colonized by the same room-sourced microbial strains.</title>
        <authorList>
            <person name="Brooks B."/>
            <person name="Olm M.R."/>
            <person name="Firek B.A."/>
            <person name="Baker R."/>
            <person name="Thomas B.C."/>
            <person name="Morowitz M.J."/>
            <person name="Banfield J.F."/>
        </authorList>
    </citation>
    <scope>NUCLEOTIDE SEQUENCE [LARGE SCALE GENOMIC DNA]</scope>
    <source>
        <strain evidence="4">S2_003_000_R2_14</strain>
    </source>
</reference>
<dbReference type="AlphaFoldDB" id="A0A2W5SSG8"/>
<dbReference type="Pfam" id="PF00326">
    <property type="entry name" value="Peptidase_S9"/>
    <property type="match status" value="1"/>
</dbReference>
<proteinExistence type="predicted"/>
<dbReference type="SUPFAM" id="SSF53474">
    <property type="entry name" value="alpha/beta-Hydrolases"/>
    <property type="match status" value="1"/>
</dbReference>
<keyword evidence="1" id="KW-0378">Hydrolase</keyword>
<evidence type="ECO:0000256" key="2">
    <source>
        <dbReference type="SAM" id="SignalP"/>
    </source>
</evidence>
<name>A0A2W5SSG8_9BACT</name>
<dbReference type="InterPro" id="IPR011042">
    <property type="entry name" value="6-blade_b-propeller_TolB-like"/>
</dbReference>
<sequence>MHKLLLVACLVAAPVFAQDGGVALIPRNLLFGNPEKTRPTVSPDGKSLAWLAPDEKNVLQVWVNDAIVTADKKRGIRNFSWSEDSKSILYGQDADGDENFHVFQVELATKNVRDLTPWQGVRAGILATSNKQPNVLLVTANVRDRKFHDVYRVHLDTGAATLDTQNPGDVNGWGVDAQFNVRAAIATTKEGGTEIRVRETVKAPWKALVTVGLEENVEFIDFTEDGKSVVLNTSINSDTQRLVEKNLKSGAERLLASSDKSDVSDVIGYPSKRGVRAASIDVNGRNVWVATEPSMKSELEAIDAAIAGDFWVVSMDAADTRWILVESRDNGPQRFWNWDRKAKKAEVLFTAQPKLEGLPLAEMKPVNITARDGLVLPSYLTLPVGKAAKNLPMVLLVHGGPWGRDMWGYHPTVQWLANRGYAVLQANFRASTGFGKKFLNAGNRQWGLAMHDDLIDAVNWAVKEGVADPKQVAIMGGSYGGYATLAGLAFTPEQFKCGVDIVGPSNLFTLMSTIPPYWAAFKAQMIKRMGDPDNAADKELLTRASPLFSASKIKVPLLIGQGANDPRVKVAESEQIVSAMEKNGLPVTYVVYPDEGHGFARPENRIDFYARSEEFLAKCLGGRAEPLTKIEGATAQVKVVAKKK</sequence>
<dbReference type="GO" id="GO:0004252">
    <property type="term" value="F:serine-type endopeptidase activity"/>
    <property type="evidence" value="ECO:0007669"/>
    <property type="project" value="TreeGrafter"/>
</dbReference>
<gene>
    <name evidence="4" type="ORF">DI536_33875</name>
</gene>
<feature type="domain" description="Peptidase S9 prolyl oligopeptidase catalytic" evidence="3">
    <location>
        <begin position="410"/>
        <end position="622"/>
    </location>
</feature>
<dbReference type="GO" id="GO:0006508">
    <property type="term" value="P:proteolysis"/>
    <property type="evidence" value="ECO:0007669"/>
    <property type="project" value="InterPro"/>
</dbReference>
<dbReference type="SUPFAM" id="SSF82171">
    <property type="entry name" value="DPP6 N-terminal domain-like"/>
    <property type="match status" value="1"/>
</dbReference>
<accession>A0A2W5SSG8</accession>
<dbReference type="PANTHER" id="PTHR42776:SF27">
    <property type="entry name" value="DIPEPTIDYL PEPTIDASE FAMILY MEMBER 6"/>
    <property type="match status" value="1"/>
</dbReference>